<dbReference type="GO" id="GO:0003723">
    <property type="term" value="F:RNA binding"/>
    <property type="evidence" value="ECO:0007669"/>
    <property type="project" value="UniProtKB-UniRule"/>
</dbReference>
<reference evidence="11" key="1">
    <citation type="submission" date="2022-10" db="EMBL/GenBank/DDBJ databases">
        <authorList>
            <person name="Kim H.S."/>
            <person name="Kim J.-S."/>
            <person name="Suh M.K."/>
            <person name="Eom M.K."/>
            <person name="Lee J.-S."/>
        </authorList>
    </citation>
    <scope>NUCLEOTIDE SEQUENCE</scope>
    <source>
        <strain evidence="11">LIP-5</strain>
    </source>
</reference>
<dbReference type="PROSITE" id="PS50126">
    <property type="entry name" value="S1"/>
    <property type="match status" value="1"/>
</dbReference>
<dbReference type="PANTHER" id="PTHR23355">
    <property type="entry name" value="RIBONUCLEASE"/>
    <property type="match status" value="1"/>
</dbReference>
<dbReference type="InterPro" id="IPR011129">
    <property type="entry name" value="CSD"/>
</dbReference>
<feature type="region of interest" description="Disordered" evidence="9">
    <location>
        <begin position="647"/>
        <end position="681"/>
    </location>
</feature>
<evidence type="ECO:0000256" key="4">
    <source>
        <dbReference type="ARBA" id="ARBA00022722"/>
    </source>
</evidence>
<dbReference type="Proteomes" id="UP001209317">
    <property type="component" value="Unassembled WGS sequence"/>
</dbReference>
<dbReference type="InterPro" id="IPR012340">
    <property type="entry name" value="NA-bd_OB-fold"/>
</dbReference>
<dbReference type="GO" id="GO:0008859">
    <property type="term" value="F:exoribonuclease II activity"/>
    <property type="evidence" value="ECO:0007669"/>
    <property type="project" value="UniProtKB-UniRule"/>
</dbReference>
<feature type="domain" description="S1 motif" evidence="10">
    <location>
        <begin position="568"/>
        <end position="650"/>
    </location>
</feature>
<dbReference type="NCBIfam" id="TIGR00358">
    <property type="entry name" value="3_prime_RNase"/>
    <property type="match status" value="1"/>
</dbReference>
<dbReference type="InterPro" id="IPR011805">
    <property type="entry name" value="RNase_R"/>
</dbReference>
<dbReference type="InterPro" id="IPR040476">
    <property type="entry name" value="CSD2"/>
</dbReference>
<sequence length="681" mass="77559">MKKNINKRPTGKNHTVAMKPLTGVLDMTRSGVGYVIISEEQEDIFINRNDLGTALDGDTVVVKVTRKSSVSGKLEGRIIDVLKRNQTDFMGVLNASEGFGFVNIISEKPLPDFYVSAIRMKNIPDGSRVLVKFLKWDSPDKKPEAEIIKVIQPEDENNFAMQNILTENGFTIGFDDAVKKESEALPDTLPQQEINRRKDFRDVLTFTVDPLDAKDFDDAISFKKIDEHWFEIGVHIADVSYYVRPGTALDDEAYKRATSVYLPDRVNPMLPEHISNVLCSLRPDEDKFTFSAVFTMNKNGAIRDTWFGRTVIRSNRRFTYEEAQDIIDGGAGDHSDVILTIHEIAQNIRRQRFEKGAINFSSTEVRFVLDDKGKPIGIVVKESKPSHQLIEEFMLIANKAVAEQVSKVKIKGQPLPFPYRVHDKPDEEKLQAFLPIAMKFGFKFDLNTPKTIAESFNNMLQQIQGKPEMHVLEQLGVRTMAKAVYTTENVGHYGLGFENYCHFTSPIRRYPDVMVHRVLDAVLNNSAKPDKEMEEKCIHCSERERAAMDAERDGDKYKQIEYMREHLGEDFDGVISGVSSFGFWVETINEKCEGMVSLMSLSYMDTFEHIEGEFMLRGIRTGKTFRMGDRIRIKVIAADLDKRQMDYEWIPKPGGEPQKDKPTSKPAKKPKRNAVGQKKEK</sequence>
<dbReference type="SUPFAM" id="SSF50249">
    <property type="entry name" value="Nucleic acid-binding proteins"/>
    <property type="match status" value="4"/>
</dbReference>
<dbReference type="PANTHER" id="PTHR23355:SF9">
    <property type="entry name" value="DIS3-LIKE EXONUCLEASE 2"/>
    <property type="match status" value="1"/>
</dbReference>
<dbReference type="AlphaFoldDB" id="A0AAE3IN74"/>
<evidence type="ECO:0000256" key="7">
    <source>
        <dbReference type="ARBA" id="ARBA00022884"/>
    </source>
</evidence>
<dbReference type="HAMAP" id="MF_01895">
    <property type="entry name" value="RNase_R"/>
    <property type="match status" value="1"/>
</dbReference>
<name>A0AAE3IN74_9BACT</name>
<keyword evidence="3 8" id="KW-0963">Cytoplasm</keyword>
<comment type="similarity">
    <text evidence="8">Belongs to the RNR ribonuclease family. RNase R subfamily.</text>
</comment>
<evidence type="ECO:0000256" key="6">
    <source>
        <dbReference type="ARBA" id="ARBA00022839"/>
    </source>
</evidence>
<dbReference type="NCBIfam" id="TIGR02063">
    <property type="entry name" value="RNase_R"/>
    <property type="match status" value="1"/>
</dbReference>
<evidence type="ECO:0000256" key="2">
    <source>
        <dbReference type="ARBA" id="ARBA00004496"/>
    </source>
</evidence>
<dbReference type="Pfam" id="PF08206">
    <property type="entry name" value="OB_RNB"/>
    <property type="match status" value="1"/>
</dbReference>
<dbReference type="CDD" id="cd04471">
    <property type="entry name" value="S1_RNase_R"/>
    <property type="match status" value="1"/>
</dbReference>
<dbReference type="EMBL" id="JAOTPL010000002">
    <property type="protein sequence ID" value="MCU7693406.1"/>
    <property type="molecule type" value="Genomic_DNA"/>
</dbReference>
<dbReference type="Gene3D" id="2.40.50.140">
    <property type="entry name" value="Nucleic acid-binding proteins"/>
    <property type="match status" value="3"/>
</dbReference>
<dbReference type="InterPro" id="IPR001900">
    <property type="entry name" value="RNase_II/R"/>
</dbReference>
<evidence type="ECO:0000256" key="3">
    <source>
        <dbReference type="ARBA" id="ARBA00022490"/>
    </source>
</evidence>
<dbReference type="InterPro" id="IPR003029">
    <property type="entry name" value="S1_domain"/>
</dbReference>
<evidence type="ECO:0000256" key="8">
    <source>
        <dbReference type="HAMAP-Rule" id="MF_01895"/>
    </source>
</evidence>
<dbReference type="GO" id="GO:0005829">
    <property type="term" value="C:cytosol"/>
    <property type="evidence" value="ECO:0007669"/>
    <property type="project" value="UniProtKB-ARBA"/>
</dbReference>
<evidence type="ECO:0000313" key="12">
    <source>
        <dbReference type="Proteomes" id="UP001209317"/>
    </source>
</evidence>
<dbReference type="Pfam" id="PF00575">
    <property type="entry name" value="S1"/>
    <property type="match status" value="1"/>
</dbReference>
<accession>A0AAE3IN74</accession>
<protein>
    <recommendedName>
        <fullName evidence="8">Ribonuclease R</fullName>
        <shortName evidence="8">RNase R</shortName>
        <ecNumber evidence="8">3.1.13.1</ecNumber>
    </recommendedName>
</protein>
<evidence type="ECO:0000259" key="10">
    <source>
        <dbReference type="PROSITE" id="PS50126"/>
    </source>
</evidence>
<organism evidence="11 12">
    <name type="scientific">Haoranjiania flava</name>
    <dbReference type="NCBI Taxonomy" id="1856322"/>
    <lineage>
        <taxon>Bacteria</taxon>
        <taxon>Pseudomonadati</taxon>
        <taxon>Bacteroidota</taxon>
        <taxon>Chitinophagia</taxon>
        <taxon>Chitinophagales</taxon>
        <taxon>Chitinophagaceae</taxon>
        <taxon>Haoranjiania</taxon>
    </lineage>
</organism>
<keyword evidence="12" id="KW-1185">Reference proteome</keyword>
<gene>
    <name evidence="8 11" type="primary">rnr</name>
    <name evidence="11" type="ORF">OD355_02610</name>
</gene>
<evidence type="ECO:0000256" key="1">
    <source>
        <dbReference type="ARBA" id="ARBA00001849"/>
    </source>
</evidence>
<dbReference type="RefSeq" id="WP_263036891.1">
    <property type="nucleotide sequence ID" value="NZ_JAOTPL010000002.1"/>
</dbReference>
<keyword evidence="4 8" id="KW-0540">Nuclease</keyword>
<comment type="subcellular location">
    <subcellularLocation>
        <location evidence="2 8">Cytoplasm</location>
    </subcellularLocation>
</comment>
<dbReference type="InterPro" id="IPR004476">
    <property type="entry name" value="RNase_II/RNase_R"/>
</dbReference>
<dbReference type="Pfam" id="PF17876">
    <property type="entry name" value="CSD2"/>
    <property type="match status" value="1"/>
</dbReference>
<proteinExistence type="inferred from homology"/>
<comment type="function">
    <text evidence="8">3'-5' exoribonuclease that releases 5'-nucleoside monophosphates and is involved in maturation of structured RNAs.</text>
</comment>
<keyword evidence="6 8" id="KW-0269">Exonuclease</keyword>
<dbReference type="SMART" id="SM00955">
    <property type="entry name" value="RNB"/>
    <property type="match status" value="1"/>
</dbReference>
<keyword evidence="7 8" id="KW-0694">RNA-binding</keyword>
<evidence type="ECO:0000313" key="11">
    <source>
        <dbReference type="EMBL" id="MCU7693406.1"/>
    </source>
</evidence>
<dbReference type="GO" id="GO:0006402">
    <property type="term" value="P:mRNA catabolic process"/>
    <property type="evidence" value="ECO:0007669"/>
    <property type="project" value="TreeGrafter"/>
</dbReference>
<evidence type="ECO:0000256" key="9">
    <source>
        <dbReference type="SAM" id="MobiDB-lite"/>
    </source>
</evidence>
<evidence type="ECO:0000256" key="5">
    <source>
        <dbReference type="ARBA" id="ARBA00022801"/>
    </source>
</evidence>
<dbReference type="InterPro" id="IPR013223">
    <property type="entry name" value="RNase_B_OB_dom"/>
</dbReference>
<dbReference type="InterPro" id="IPR050180">
    <property type="entry name" value="RNR_Ribonuclease"/>
</dbReference>
<dbReference type="Pfam" id="PF00773">
    <property type="entry name" value="RNB"/>
    <property type="match status" value="1"/>
</dbReference>
<dbReference type="SMART" id="SM00357">
    <property type="entry name" value="CSP"/>
    <property type="match status" value="2"/>
</dbReference>
<comment type="caution">
    <text evidence="11">The sequence shown here is derived from an EMBL/GenBank/DDBJ whole genome shotgun (WGS) entry which is preliminary data.</text>
</comment>
<comment type="catalytic activity">
    <reaction evidence="1 8">
        <text>Exonucleolytic cleavage in the 3'- to 5'-direction to yield nucleoside 5'-phosphates.</text>
        <dbReference type="EC" id="3.1.13.1"/>
    </reaction>
</comment>
<keyword evidence="5 8" id="KW-0378">Hydrolase</keyword>
<dbReference type="EC" id="3.1.13.1" evidence="8"/>